<evidence type="ECO:0000313" key="10">
    <source>
        <dbReference type="EMBL" id="OFD89073.1"/>
    </source>
</evidence>
<evidence type="ECO:0000256" key="2">
    <source>
        <dbReference type="ARBA" id="ARBA00007886"/>
    </source>
</evidence>
<evidence type="ECO:0000256" key="7">
    <source>
        <dbReference type="ARBA" id="ARBA00023288"/>
    </source>
</evidence>
<dbReference type="EMBL" id="LXLX01000049">
    <property type="protein sequence ID" value="OFD89073.1"/>
    <property type="molecule type" value="Genomic_DNA"/>
</dbReference>
<dbReference type="Gene3D" id="3.30.300.210">
    <property type="entry name" value="Nutrient germinant receptor protein C, domain 3"/>
    <property type="match status" value="1"/>
</dbReference>
<dbReference type="InterPro" id="IPR038501">
    <property type="entry name" value="Spore_GerAC_C_sf"/>
</dbReference>
<evidence type="ECO:0000259" key="9">
    <source>
        <dbReference type="Pfam" id="PF25198"/>
    </source>
</evidence>
<evidence type="ECO:0000256" key="1">
    <source>
        <dbReference type="ARBA" id="ARBA00004635"/>
    </source>
</evidence>
<dbReference type="Proteomes" id="UP000175835">
    <property type="component" value="Unassembled WGS sequence"/>
</dbReference>
<dbReference type="GO" id="GO:0009847">
    <property type="term" value="P:spore germination"/>
    <property type="evidence" value="ECO:0007669"/>
    <property type="project" value="InterPro"/>
</dbReference>
<keyword evidence="4" id="KW-0732">Signal</keyword>
<feature type="domain" description="Spore germination GerAC-like C-terminal" evidence="8">
    <location>
        <begin position="199"/>
        <end position="358"/>
    </location>
</feature>
<feature type="domain" description="Spore germination protein N-terminal" evidence="9">
    <location>
        <begin position="27"/>
        <end position="190"/>
    </location>
</feature>
<keyword evidence="5" id="KW-0472">Membrane</keyword>
<comment type="similarity">
    <text evidence="2">Belongs to the GerABKC lipoprotein family.</text>
</comment>
<evidence type="ECO:0000313" key="11">
    <source>
        <dbReference type="Proteomes" id="UP000175835"/>
    </source>
</evidence>
<dbReference type="AlphaFoldDB" id="A0A1E8BIK4"/>
<evidence type="ECO:0000256" key="6">
    <source>
        <dbReference type="ARBA" id="ARBA00023139"/>
    </source>
</evidence>
<organism evidence="10 11">
    <name type="scientific">Bacillus mycoides</name>
    <dbReference type="NCBI Taxonomy" id="1405"/>
    <lineage>
        <taxon>Bacteria</taxon>
        <taxon>Bacillati</taxon>
        <taxon>Bacillota</taxon>
        <taxon>Bacilli</taxon>
        <taxon>Bacillales</taxon>
        <taxon>Bacillaceae</taxon>
        <taxon>Bacillus</taxon>
        <taxon>Bacillus cereus group</taxon>
    </lineage>
</organism>
<dbReference type="InterPro" id="IPR057336">
    <property type="entry name" value="GerAC_N"/>
</dbReference>
<dbReference type="Pfam" id="PF25198">
    <property type="entry name" value="Spore_GerAC_N"/>
    <property type="match status" value="1"/>
</dbReference>
<keyword evidence="7" id="KW-0449">Lipoprotein</keyword>
<evidence type="ECO:0000256" key="4">
    <source>
        <dbReference type="ARBA" id="ARBA00022729"/>
    </source>
</evidence>
<proteinExistence type="inferred from homology"/>
<dbReference type="RefSeq" id="WP_070146944.1">
    <property type="nucleotide sequence ID" value="NZ_LXLX01000049.1"/>
</dbReference>
<name>A0A1E8BIK4_BACMY</name>
<dbReference type="InterPro" id="IPR008844">
    <property type="entry name" value="Spore_GerAC-like"/>
</dbReference>
<dbReference type="PROSITE" id="PS51257">
    <property type="entry name" value="PROKAR_LIPOPROTEIN"/>
    <property type="match status" value="1"/>
</dbReference>
<gene>
    <name evidence="10" type="ORF">BWGOE11_48520</name>
</gene>
<dbReference type="GO" id="GO:0016020">
    <property type="term" value="C:membrane"/>
    <property type="evidence" value="ECO:0007669"/>
    <property type="project" value="UniProtKB-SubCell"/>
</dbReference>
<dbReference type="PANTHER" id="PTHR35789:SF1">
    <property type="entry name" value="SPORE GERMINATION PROTEIN B3"/>
    <property type="match status" value="1"/>
</dbReference>
<evidence type="ECO:0000256" key="5">
    <source>
        <dbReference type="ARBA" id="ARBA00023136"/>
    </source>
</evidence>
<dbReference type="Pfam" id="PF05504">
    <property type="entry name" value="Spore_GerAC"/>
    <property type="match status" value="1"/>
</dbReference>
<dbReference type="NCBIfam" id="TIGR02887">
    <property type="entry name" value="spore_ger_x_C"/>
    <property type="match status" value="1"/>
</dbReference>
<dbReference type="PANTHER" id="PTHR35789">
    <property type="entry name" value="SPORE GERMINATION PROTEIN B3"/>
    <property type="match status" value="1"/>
</dbReference>
<keyword evidence="3" id="KW-0309">Germination</keyword>
<evidence type="ECO:0000256" key="3">
    <source>
        <dbReference type="ARBA" id="ARBA00022544"/>
    </source>
</evidence>
<comment type="caution">
    <text evidence="10">The sequence shown here is derived from an EMBL/GenBank/DDBJ whole genome shotgun (WGS) entry which is preliminary data.</text>
</comment>
<accession>A0A1E8BIK4</accession>
<dbReference type="PATRIC" id="fig|86662.28.peg.4998"/>
<dbReference type="InterPro" id="IPR046953">
    <property type="entry name" value="Spore_GerAC-like_C"/>
</dbReference>
<sequence length="361" mass="40829">MENIKSKSKLILISCITLFSLTGCLQKNIIDDIQLIQGTVFDVAKDNKVKVTFVCPIQQKGNKVQVFEGTANAVKQVKANTSLESSQPFASGQMRVSLFTIKLAKKGMSTTFDTLIRDVNIGNALYVALLEGSGTELLKGKYTTSSNVAIYIKKLLEHNMETGPLPKDNLHVGAFRYYQEGQDYYIPILKKHADKIKISGIGLFKKDKYIGKIEEKDMFLFKGLLEKHRLDSHEFKTDSAYVMINNIRSVPTYDIKIKNGKPSFLIHVTLDARIQELSKQINLENAKNTKKIEKAVQKQLDVQAAKLIKQFKSLGVDPLGLGVKYKQHYRPFKLEEWKKMYKDVPVKVKYTVNITNSGVIE</sequence>
<evidence type="ECO:0000259" key="8">
    <source>
        <dbReference type="Pfam" id="PF05504"/>
    </source>
</evidence>
<comment type="subcellular location">
    <subcellularLocation>
        <location evidence="1">Membrane</location>
        <topology evidence="1">Lipid-anchor</topology>
    </subcellularLocation>
</comment>
<protein>
    <submittedName>
        <fullName evidence="10">Germination protein GerHC</fullName>
    </submittedName>
</protein>
<keyword evidence="6" id="KW-0564">Palmitate</keyword>
<reference evidence="10 11" key="1">
    <citation type="submission" date="2016-05" db="EMBL/GenBank/DDBJ databases">
        <title>Bacillus thuringiensis and Bacillus weihenstephanensis as novel biocontrol agents of wilt causing Verticillium species.</title>
        <authorList>
            <person name="Hollensteiner J."/>
            <person name="Wemheuer F."/>
            <person name="Harting R."/>
            <person name="Kolarzyk A."/>
            <person name="Diaz-Valerio S."/>
            <person name="Poehlein A."/>
            <person name="Brzuszkiewicz E."/>
            <person name="Nesemann K."/>
            <person name="Braus-Stromeyer S."/>
            <person name="Braus G."/>
            <person name="Daniel R."/>
            <person name="Liesegang H."/>
        </authorList>
    </citation>
    <scope>NUCLEOTIDE SEQUENCE [LARGE SCALE GENOMIC DNA]</scope>
    <source>
        <strain evidence="10 11">GOE11</strain>
    </source>
</reference>